<evidence type="ECO:0000256" key="4">
    <source>
        <dbReference type="ARBA" id="ARBA00022833"/>
    </source>
</evidence>
<dbReference type="GO" id="GO:0046872">
    <property type="term" value="F:metal ion binding"/>
    <property type="evidence" value="ECO:0007669"/>
    <property type="project" value="UniProtKB-UniRule"/>
</dbReference>
<dbReference type="InterPro" id="IPR001567">
    <property type="entry name" value="Pept_M3A_M3B_dom"/>
</dbReference>
<keyword evidence="1 6" id="KW-0645">Protease</keyword>
<organism evidence="9 10">
    <name type="scientific">Candidatus Malacoplasma girerdii</name>
    <dbReference type="NCBI Taxonomy" id="1318617"/>
    <lineage>
        <taxon>Bacteria</taxon>
        <taxon>Bacillati</taxon>
        <taxon>Mycoplasmatota</taxon>
        <taxon>Mycoplasmoidales</taxon>
        <taxon>Mycoplasmoidaceae</taxon>
        <taxon>Malacoplasma</taxon>
    </lineage>
</organism>
<proteinExistence type="inferred from homology"/>
<feature type="domain" description="Peptidase M3A/M3B catalytic" evidence="7">
    <location>
        <begin position="199"/>
        <end position="591"/>
    </location>
</feature>
<evidence type="ECO:0000256" key="2">
    <source>
        <dbReference type="ARBA" id="ARBA00022723"/>
    </source>
</evidence>
<evidence type="ECO:0000313" key="9">
    <source>
        <dbReference type="EMBL" id="AIV03585.1"/>
    </source>
</evidence>
<comment type="cofactor">
    <cofactor evidence="6">
        <name>Zn(2+)</name>
        <dbReference type="ChEBI" id="CHEBI:29105"/>
    </cofactor>
    <text evidence="6">Binds 1 zinc ion.</text>
</comment>
<dbReference type="Pfam" id="PF01432">
    <property type="entry name" value="Peptidase_M3"/>
    <property type="match status" value="1"/>
</dbReference>
<dbReference type="eggNOG" id="COG1164">
    <property type="taxonomic scope" value="Bacteria"/>
</dbReference>
<keyword evidence="5 6" id="KW-0482">Metalloprotease</keyword>
<evidence type="ECO:0000313" key="10">
    <source>
        <dbReference type="Proteomes" id="UP000030066"/>
    </source>
</evidence>
<dbReference type="InterPro" id="IPR004438">
    <property type="entry name" value="Peptidase_M3B"/>
</dbReference>
<dbReference type="HOGENOM" id="CLU_021290_2_0_14"/>
<evidence type="ECO:0000256" key="1">
    <source>
        <dbReference type="ARBA" id="ARBA00022670"/>
    </source>
</evidence>
<dbReference type="GO" id="GO:0006508">
    <property type="term" value="P:proteolysis"/>
    <property type="evidence" value="ECO:0007669"/>
    <property type="project" value="UniProtKB-KW"/>
</dbReference>
<dbReference type="AlphaFoldDB" id="A0A097SSM3"/>
<protein>
    <recommendedName>
        <fullName evidence="6">Oligopeptidase F</fullName>
        <ecNumber evidence="6">3.4.24.-</ecNumber>
    </recommendedName>
</protein>
<name>A0A097SSM3_9BACT</name>
<accession>A0A097SSM3</accession>
<comment type="similarity">
    <text evidence="6">Belongs to the peptidase M3B family.</text>
</comment>
<keyword evidence="3 6" id="KW-0378">Hydrolase</keyword>
<keyword evidence="10" id="KW-1185">Reference proteome</keyword>
<evidence type="ECO:0000256" key="6">
    <source>
        <dbReference type="RuleBase" id="RU368091"/>
    </source>
</evidence>
<keyword evidence="4 6" id="KW-0862">Zinc</keyword>
<dbReference type="Proteomes" id="UP000030066">
    <property type="component" value="Chromosome"/>
</dbReference>
<dbReference type="STRING" id="1318617.MGM1_2030"/>
<dbReference type="Pfam" id="PF08439">
    <property type="entry name" value="Peptidase_M3_N"/>
    <property type="match status" value="1"/>
</dbReference>
<comment type="function">
    <text evidence="6">Has oligopeptidase activity and degrades a variety of small bioactive peptides.</text>
</comment>
<dbReference type="CDD" id="cd09608">
    <property type="entry name" value="M3B_PepF"/>
    <property type="match status" value="1"/>
</dbReference>
<dbReference type="KEGG" id="mgj:MGM1_2030"/>
<evidence type="ECO:0000256" key="5">
    <source>
        <dbReference type="ARBA" id="ARBA00023049"/>
    </source>
</evidence>
<dbReference type="SUPFAM" id="SSF55486">
    <property type="entry name" value="Metalloproteases ('zincins'), catalytic domain"/>
    <property type="match status" value="1"/>
</dbReference>
<dbReference type="EMBL" id="CP007711">
    <property type="protein sequence ID" value="AIV03585.1"/>
    <property type="molecule type" value="Genomic_DNA"/>
</dbReference>
<dbReference type="Gene3D" id="1.10.1370.20">
    <property type="entry name" value="Oligoendopeptidase f, C-terminal domain"/>
    <property type="match status" value="1"/>
</dbReference>
<dbReference type="EC" id="3.4.24.-" evidence="6"/>
<dbReference type="InterPro" id="IPR013647">
    <property type="entry name" value="OligopepF_N_dom"/>
</dbReference>
<dbReference type="Gene3D" id="1.20.140.70">
    <property type="entry name" value="Oligopeptidase f, N-terminal domain"/>
    <property type="match status" value="1"/>
</dbReference>
<dbReference type="InterPro" id="IPR042088">
    <property type="entry name" value="OligoPept_F_C"/>
</dbReference>
<keyword evidence="2 6" id="KW-0479">Metal-binding</keyword>
<gene>
    <name evidence="9" type="primary">pepF1</name>
    <name evidence="9" type="ORF">MGM1_2030</name>
</gene>
<dbReference type="GO" id="GO:0004222">
    <property type="term" value="F:metalloendopeptidase activity"/>
    <property type="evidence" value="ECO:0007669"/>
    <property type="project" value="UniProtKB-UniRule"/>
</dbReference>
<feature type="domain" description="Oligopeptidase F N-terminal" evidence="8">
    <location>
        <begin position="114"/>
        <end position="176"/>
    </location>
</feature>
<reference evidence="9 10" key="1">
    <citation type="journal article" date="2014" name="PLoS ONE">
        <title>An emerging Mycoplasma associated with trichomoniasis, vaginal infection and disease.</title>
        <authorList>
            <consortium name="Vaginal Microbiome Consortium"/>
            <person name="Fettweis J.M."/>
            <person name="Serrano M.G."/>
            <person name="Huang B."/>
            <person name="Brooks J.P."/>
            <person name="Glascock A.L."/>
            <person name="Sheth N.U."/>
            <person name="Strauss J.F.III."/>
            <person name="Jefferson K.K."/>
            <person name="Buck G.A."/>
        </authorList>
    </citation>
    <scope>NUCLEOTIDE SEQUENCE [LARGE SCALE GENOMIC DNA]</scope>
    <source>
        <strain evidence="9 10">VCU_M1</strain>
    </source>
</reference>
<evidence type="ECO:0000259" key="8">
    <source>
        <dbReference type="Pfam" id="PF08439"/>
    </source>
</evidence>
<evidence type="ECO:0000256" key="3">
    <source>
        <dbReference type="ARBA" id="ARBA00022801"/>
    </source>
</evidence>
<dbReference type="NCBIfam" id="TIGR00181">
    <property type="entry name" value="pepF"/>
    <property type="match status" value="1"/>
</dbReference>
<evidence type="ECO:0000259" key="7">
    <source>
        <dbReference type="Pfam" id="PF01432"/>
    </source>
</evidence>
<sequence>MKKVNNNQYNWDLNDLLKNQTLDELFNEYVKQYKTIIKIYPKFYTTPTNFKKWIKLNNELTKLGNRISNYISNNYHENLTDSYFLGWSQKWSLTNSELGNFLADFDNVVIKHRDLIRSYFDQDPSLKPYQRGFELILRNEPHTLSPEVEKILDKASSADGGVYQAFVTLTDSDLKYQDAIDKNNKKHPIKTATDVFKYLKNLDRALRKSAWMNFHNAYLQFENTLTQTLYYTYLKLNTNAKIFNFKDYVSSSAFDDEVDVNFITSIYKHVKGFKDIYQQYRKRFRILLAHQLKLKPSQIEPWDTSMDLSSKPIQISIEEAKALILECFKPLGEEYLKGINKAFNENWISWLPKENKMTGAYSIGGVKGLDKFYILANYDNTMNGVETIAHELGHSMHSYFSTKCQKVSCEIEIFYAEIASICVETLLLLYLSNKYKKNKALVNFYTDRIFSGFFAATTRQVIFSNFEFKANELINNKQQFDAKTLKKIYLDLITEYEGLNNKAVKKIETEPYSKSLVTILRIPHFYYGSFYVYKYAIGQICGLIMANKIYQGDTKARDSFIKFLSSGSSLSPLKTIRILGIDLTKAKPYNEVKDILKNLLRRFK</sequence>